<dbReference type="HAMAP" id="MF_01389">
    <property type="entry name" value="UreG"/>
    <property type="match status" value="1"/>
</dbReference>
<feature type="region of interest" description="Disordered" evidence="7">
    <location>
        <begin position="1"/>
        <end position="27"/>
    </location>
</feature>
<organism evidence="9 10">
    <name type="scientific">Dactylosporangium aurantiacum</name>
    <dbReference type="NCBI Taxonomy" id="35754"/>
    <lineage>
        <taxon>Bacteria</taxon>
        <taxon>Bacillati</taxon>
        <taxon>Actinomycetota</taxon>
        <taxon>Actinomycetes</taxon>
        <taxon>Micromonosporales</taxon>
        <taxon>Micromonosporaceae</taxon>
        <taxon>Dactylosporangium</taxon>
    </lineage>
</organism>
<evidence type="ECO:0000313" key="10">
    <source>
        <dbReference type="Proteomes" id="UP001058003"/>
    </source>
</evidence>
<gene>
    <name evidence="6 9" type="primary">ureG</name>
    <name evidence="9" type="ORF">Daura_05720</name>
</gene>
<feature type="domain" description="CobW/HypB/UreG nucleotide-binding" evidence="8">
    <location>
        <begin position="40"/>
        <end position="208"/>
    </location>
</feature>
<keyword evidence="5 6" id="KW-0143">Chaperone</keyword>
<keyword evidence="10" id="KW-1185">Reference proteome</keyword>
<sequence length="231" mass="24388">MHPEDHTHGPDETPHTHPHPDVDPHAPLADVRDARRAVRIGIGGPVGSGKTALVAALCRTLSADLSVAVVTNDIYTTEDADFLLRNGVLPAERIRAVETGCCPHTAIRDDISANLDAIEELEDSLGPLDVVLVESGGDNLTATFSKGLIDRQIFVVDVAGGDKVPRKGGPGVTTADLLVINKTDLAPLVGADLGVMDRDAAARRGTLPTVFLSLVEDPTAKPVQEWVRSLV</sequence>
<dbReference type="NCBIfam" id="TIGR00101">
    <property type="entry name" value="ureG"/>
    <property type="match status" value="1"/>
</dbReference>
<evidence type="ECO:0000256" key="5">
    <source>
        <dbReference type="ARBA" id="ARBA00023186"/>
    </source>
</evidence>
<dbReference type="PIRSF" id="PIRSF005624">
    <property type="entry name" value="Ni-bind_GTPase"/>
    <property type="match status" value="1"/>
</dbReference>
<dbReference type="KEGG" id="daur:Daura_05720"/>
<dbReference type="GO" id="GO:0003924">
    <property type="term" value="F:GTPase activity"/>
    <property type="evidence" value="ECO:0007669"/>
    <property type="project" value="InterPro"/>
</dbReference>
<dbReference type="EMBL" id="CP073767">
    <property type="protein sequence ID" value="UWZ55700.1"/>
    <property type="molecule type" value="Genomic_DNA"/>
</dbReference>
<comment type="similarity">
    <text evidence="1 6">Belongs to the SIMIBI class G3E GTPase family. UreG subfamily.</text>
</comment>
<keyword evidence="3 6" id="KW-0996">Nickel insertion</keyword>
<keyword evidence="4 6" id="KW-0342">GTP-binding</keyword>
<comment type="subcellular location">
    <subcellularLocation>
        <location evidence="6">Cytoplasm</location>
    </subcellularLocation>
</comment>
<dbReference type="Pfam" id="PF02492">
    <property type="entry name" value="cobW"/>
    <property type="match status" value="1"/>
</dbReference>
<evidence type="ECO:0000256" key="3">
    <source>
        <dbReference type="ARBA" id="ARBA00022988"/>
    </source>
</evidence>
<feature type="binding site" evidence="6">
    <location>
        <begin position="44"/>
        <end position="51"/>
    </location>
    <ligand>
        <name>GTP</name>
        <dbReference type="ChEBI" id="CHEBI:37565"/>
    </ligand>
</feature>
<dbReference type="Proteomes" id="UP001058003">
    <property type="component" value="Chromosome"/>
</dbReference>
<dbReference type="GO" id="GO:0016151">
    <property type="term" value="F:nickel cation binding"/>
    <property type="evidence" value="ECO:0007669"/>
    <property type="project" value="UniProtKB-UniRule"/>
</dbReference>
<dbReference type="InterPro" id="IPR004400">
    <property type="entry name" value="UreG"/>
</dbReference>
<proteinExistence type="inferred from homology"/>
<accession>A0A9Q9IKE8</accession>
<dbReference type="GO" id="GO:0005737">
    <property type="term" value="C:cytoplasm"/>
    <property type="evidence" value="ECO:0007669"/>
    <property type="project" value="UniProtKB-SubCell"/>
</dbReference>
<evidence type="ECO:0000256" key="4">
    <source>
        <dbReference type="ARBA" id="ARBA00023134"/>
    </source>
</evidence>
<name>A0A9Q9IKE8_9ACTN</name>
<evidence type="ECO:0000259" key="8">
    <source>
        <dbReference type="Pfam" id="PF02492"/>
    </source>
</evidence>
<dbReference type="Gene3D" id="3.40.50.300">
    <property type="entry name" value="P-loop containing nucleotide triphosphate hydrolases"/>
    <property type="match status" value="1"/>
</dbReference>
<dbReference type="PANTHER" id="PTHR31715">
    <property type="entry name" value="UREASE ACCESSORY PROTEIN G"/>
    <property type="match status" value="1"/>
</dbReference>
<dbReference type="InterPro" id="IPR027417">
    <property type="entry name" value="P-loop_NTPase"/>
</dbReference>
<evidence type="ECO:0000256" key="2">
    <source>
        <dbReference type="ARBA" id="ARBA00022741"/>
    </source>
</evidence>
<dbReference type="PANTHER" id="PTHR31715:SF0">
    <property type="entry name" value="UREASE ACCESSORY PROTEIN G"/>
    <property type="match status" value="1"/>
</dbReference>
<evidence type="ECO:0000256" key="6">
    <source>
        <dbReference type="HAMAP-Rule" id="MF_01389"/>
    </source>
</evidence>
<reference evidence="9" key="1">
    <citation type="submission" date="2021-04" db="EMBL/GenBank/DDBJ databases">
        <title>Dactylosporangium aurantiacum NRRL B-8018 full assembly.</title>
        <authorList>
            <person name="Hartkoorn R.C."/>
            <person name="Beaudoing E."/>
            <person name="Hot D."/>
        </authorList>
    </citation>
    <scope>NUCLEOTIDE SEQUENCE</scope>
    <source>
        <strain evidence="9">NRRL B-8018</strain>
    </source>
</reference>
<evidence type="ECO:0000313" key="9">
    <source>
        <dbReference type="EMBL" id="UWZ55700.1"/>
    </source>
</evidence>
<keyword evidence="6" id="KW-0963">Cytoplasm</keyword>
<dbReference type="AlphaFoldDB" id="A0A9Q9IKE8"/>
<keyword evidence="2 6" id="KW-0547">Nucleotide-binding</keyword>
<dbReference type="OrthoDB" id="9802035at2"/>
<dbReference type="GO" id="GO:0005525">
    <property type="term" value="F:GTP binding"/>
    <property type="evidence" value="ECO:0007669"/>
    <property type="project" value="UniProtKB-KW"/>
</dbReference>
<dbReference type="GO" id="GO:0043419">
    <property type="term" value="P:urea catabolic process"/>
    <property type="evidence" value="ECO:0007669"/>
    <property type="project" value="InterPro"/>
</dbReference>
<evidence type="ECO:0000256" key="7">
    <source>
        <dbReference type="SAM" id="MobiDB-lite"/>
    </source>
</evidence>
<dbReference type="CDD" id="cd05540">
    <property type="entry name" value="UreG"/>
    <property type="match status" value="1"/>
</dbReference>
<dbReference type="InterPro" id="IPR003495">
    <property type="entry name" value="CobW/HypB/UreG_nucleotide-bd"/>
</dbReference>
<dbReference type="SUPFAM" id="SSF52540">
    <property type="entry name" value="P-loop containing nucleoside triphosphate hydrolases"/>
    <property type="match status" value="1"/>
</dbReference>
<dbReference type="RefSeq" id="WP_033358507.1">
    <property type="nucleotide sequence ID" value="NZ_CP073767.1"/>
</dbReference>
<comment type="function">
    <text evidence="6">Facilitates the functional incorporation of the urease nickel metallocenter. This process requires GTP hydrolysis, probably effectuated by UreG.</text>
</comment>
<comment type="subunit">
    <text evidence="6">Homodimer. UreD, UreF and UreG form a complex that acts as a GTP-hydrolysis-dependent molecular chaperone, activating the urease apoprotein by helping to assemble the nickel containing metallocenter of UreC. The UreE protein probably delivers the nickel.</text>
</comment>
<protein>
    <recommendedName>
        <fullName evidence="6">Urease accessory protein UreG</fullName>
    </recommendedName>
</protein>
<evidence type="ECO:0000256" key="1">
    <source>
        <dbReference type="ARBA" id="ARBA00005732"/>
    </source>
</evidence>